<evidence type="ECO:0000313" key="3">
    <source>
        <dbReference type="Proteomes" id="UP000011688"/>
    </source>
</evidence>
<dbReference type="EMBL" id="AOIB01000017">
    <property type="protein sequence ID" value="ELY58869.1"/>
    <property type="molecule type" value="Genomic_DNA"/>
</dbReference>
<dbReference type="RefSeq" id="WP_005555078.1">
    <property type="nucleotide sequence ID" value="NZ_AOIB01000017.1"/>
</dbReference>
<dbReference type="AlphaFoldDB" id="L9XAU7"/>
<keyword evidence="3" id="KW-1185">Reference proteome</keyword>
<comment type="caution">
    <text evidence="2">The sequence shown here is derived from an EMBL/GenBank/DDBJ whole genome shotgun (WGS) entry which is preliminary data.</text>
</comment>
<protein>
    <submittedName>
        <fullName evidence="2">Polyphosphate kinase</fullName>
    </submittedName>
</protein>
<keyword evidence="2" id="KW-0808">Transferase</keyword>
<dbReference type="eggNOG" id="arCOG11072">
    <property type="taxonomic scope" value="Archaea"/>
</dbReference>
<keyword evidence="1" id="KW-0812">Transmembrane</keyword>
<evidence type="ECO:0000313" key="2">
    <source>
        <dbReference type="EMBL" id="ELY58869.1"/>
    </source>
</evidence>
<keyword evidence="1" id="KW-1133">Transmembrane helix</keyword>
<proteinExistence type="predicted"/>
<organism evidence="2 3">
    <name type="scientific">Natronococcus amylolyticus DSM 10524</name>
    <dbReference type="NCBI Taxonomy" id="1227497"/>
    <lineage>
        <taxon>Archaea</taxon>
        <taxon>Methanobacteriati</taxon>
        <taxon>Methanobacteriota</taxon>
        <taxon>Stenosarchaea group</taxon>
        <taxon>Halobacteria</taxon>
        <taxon>Halobacteriales</taxon>
        <taxon>Natrialbaceae</taxon>
        <taxon>Natronococcus</taxon>
    </lineage>
</organism>
<dbReference type="GO" id="GO:0016301">
    <property type="term" value="F:kinase activity"/>
    <property type="evidence" value="ECO:0007669"/>
    <property type="project" value="UniProtKB-KW"/>
</dbReference>
<accession>L9XAU7</accession>
<keyword evidence="2" id="KW-0418">Kinase</keyword>
<feature type="transmembrane region" description="Helical" evidence="1">
    <location>
        <begin position="36"/>
        <end position="63"/>
    </location>
</feature>
<name>L9XAU7_9EURY</name>
<dbReference type="Proteomes" id="UP000011688">
    <property type="component" value="Unassembled WGS sequence"/>
</dbReference>
<keyword evidence="1" id="KW-0472">Membrane</keyword>
<sequence>MVLKKLFGSTATRSLAVVSILKSAKRAVDRGNYVRAGLMLGVAVLAWKWVLIGMVAQGVVGLLRKDDSSDSPDTSTSKAA</sequence>
<reference evidence="2 3" key="1">
    <citation type="journal article" date="2014" name="PLoS Genet.">
        <title>Phylogenetically driven sequencing of extremely halophilic archaea reveals strategies for static and dynamic osmo-response.</title>
        <authorList>
            <person name="Becker E.A."/>
            <person name="Seitzer P.M."/>
            <person name="Tritt A."/>
            <person name="Larsen D."/>
            <person name="Krusor M."/>
            <person name="Yao A.I."/>
            <person name="Wu D."/>
            <person name="Madern D."/>
            <person name="Eisen J.A."/>
            <person name="Darling A.E."/>
            <person name="Facciotti M.T."/>
        </authorList>
    </citation>
    <scope>NUCLEOTIDE SEQUENCE [LARGE SCALE GENOMIC DNA]</scope>
    <source>
        <strain evidence="2 3">DSM 10524</strain>
    </source>
</reference>
<dbReference type="OrthoDB" id="178079at2157"/>
<gene>
    <name evidence="2" type="ORF">C491_08028</name>
</gene>
<evidence type="ECO:0000256" key="1">
    <source>
        <dbReference type="SAM" id="Phobius"/>
    </source>
</evidence>